<gene>
    <name evidence="1" type="ORF">IHV77_03730</name>
</gene>
<dbReference type="EMBL" id="CP063056">
    <property type="protein sequence ID" value="QPB43226.1"/>
    <property type="molecule type" value="Genomic_DNA"/>
</dbReference>
<proteinExistence type="predicted"/>
<sequence>MTGGACGELCYSHSGYYGKVPDEFLKGDNNQPLLDQNGKEIENQEYKDYVRLWGKPQKDQNGNLINTSAPNILIRDKDGKFHLRNSSSGNGIFEYGGRKYYENIY</sequence>
<evidence type="ECO:0000313" key="1">
    <source>
        <dbReference type="EMBL" id="QPB43226.1"/>
    </source>
</evidence>
<name>A0ABX6V141_9PAST</name>
<keyword evidence="2" id="KW-1185">Reference proteome</keyword>
<dbReference type="RefSeq" id="WP_194812800.1">
    <property type="nucleotide sequence ID" value="NZ_CP063056.1"/>
</dbReference>
<protein>
    <submittedName>
        <fullName evidence="1">Uncharacterized protein</fullName>
    </submittedName>
</protein>
<dbReference type="Proteomes" id="UP000663069">
    <property type="component" value="Chromosome"/>
</dbReference>
<organism evidence="1 2">
    <name type="scientific">Rodentibacter haemolyticus</name>
    <dbReference type="NCBI Taxonomy" id="2778911"/>
    <lineage>
        <taxon>Bacteria</taxon>
        <taxon>Pseudomonadati</taxon>
        <taxon>Pseudomonadota</taxon>
        <taxon>Gammaproteobacteria</taxon>
        <taxon>Pasteurellales</taxon>
        <taxon>Pasteurellaceae</taxon>
        <taxon>Rodentibacter</taxon>
    </lineage>
</organism>
<reference evidence="1 2" key="1">
    <citation type="submission" date="2020-10" db="EMBL/GenBank/DDBJ databases">
        <title>Genome Sequencing of Rodentibacter spp. strain DSM111151.</title>
        <authorList>
            <person name="Benga L."/>
            <person name="Lautwein T."/>
        </authorList>
    </citation>
    <scope>NUCLEOTIDE SEQUENCE [LARGE SCALE GENOMIC DNA]</scope>
    <source>
        <strain evidence="1 2">DSM 111151</strain>
    </source>
</reference>
<accession>A0ABX6V141</accession>
<evidence type="ECO:0000313" key="2">
    <source>
        <dbReference type="Proteomes" id="UP000663069"/>
    </source>
</evidence>